<reference evidence="1" key="1">
    <citation type="submission" date="2020-05" db="EMBL/GenBank/DDBJ databases">
        <title>Large-scale comparative analyses of tick genomes elucidate their genetic diversity and vector capacities.</title>
        <authorList>
            <person name="Jia N."/>
            <person name="Wang J."/>
            <person name="Shi W."/>
            <person name="Du L."/>
            <person name="Sun Y."/>
            <person name="Zhan W."/>
            <person name="Jiang J."/>
            <person name="Wang Q."/>
            <person name="Zhang B."/>
            <person name="Ji P."/>
            <person name="Sakyi L.B."/>
            <person name="Cui X."/>
            <person name="Yuan T."/>
            <person name="Jiang B."/>
            <person name="Yang W."/>
            <person name="Lam T.T.-Y."/>
            <person name="Chang Q."/>
            <person name="Ding S."/>
            <person name="Wang X."/>
            <person name="Zhu J."/>
            <person name="Ruan X."/>
            <person name="Zhao L."/>
            <person name="Wei J."/>
            <person name="Que T."/>
            <person name="Du C."/>
            <person name="Cheng J."/>
            <person name="Dai P."/>
            <person name="Han X."/>
            <person name="Huang E."/>
            <person name="Gao Y."/>
            <person name="Liu J."/>
            <person name="Shao H."/>
            <person name="Ye R."/>
            <person name="Li L."/>
            <person name="Wei W."/>
            <person name="Wang X."/>
            <person name="Wang C."/>
            <person name="Yang T."/>
            <person name="Huo Q."/>
            <person name="Li W."/>
            <person name="Guo W."/>
            <person name="Chen H."/>
            <person name="Zhou L."/>
            <person name="Ni X."/>
            <person name="Tian J."/>
            <person name="Zhou Y."/>
            <person name="Sheng Y."/>
            <person name="Liu T."/>
            <person name="Pan Y."/>
            <person name="Xia L."/>
            <person name="Li J."/>
            <person name="Zhao F."/>
            <person name="Cao W."/>
        </authorList>
    </citation>
    <scope>NUCLEOTIDE SEQUENCE</scope>
    <source>
        <strain evidence="1">Dsil-2018</strain>
    </source>
</reference>
<dbReference type="Proteomes" id="UP000821865">
    <property type="component" value="Chromosome 11"/>
</dbReference>
<gene>
    <name evidence="1" type="ORF">HPB49_012459</name>
</gene>
<evidence type="ECO:0000313" key="1">
    <source>
        <dbReference type="EMBL" id="KAH7970619.1"/>
    </source>
</evidence>
<evidence type="ECO:0000313" key="2">
    <source>
        <dbReference type="Proteomes" id="UP000821865"/>
    </source>
</evidence>
<comment type="caution">
    <text evidence="1">The sequence shown here is derived from an EMBL/GenBank/DDBJ whole genome shotgun (WGS) entry which is preliminary data.</text>
</comment>
<accession>A0ACB8DJ65</accession>
<protein>
    <submittedName>
        <fullName evidence="1">Uncharacterized protein</fullName>
    </submittedName>
</protein>
<sequence length="224" mass="23541">MARHPVYETALDLRLKQREPDQSLDLLAQSSAIIIPGLQQEPRAGPLYPVPSSSSSSGLSVAPGRKGGITRQPSLQDACCPKPPPNQRSSCSTSVSSNIQQQSARTPRGSSSSGGGNPSVLIPATRDHNLAFRQASAAIDQSHPLPWSPISENVPAPPVGAVAVMRSIHAGIKVLPSGSVRRPGHSGHRNEAPLQNGSDCALQTASQSLPVIVLENLRRGGEDW</sequence>
<name>A0ACB8DJ65_DERSI</name>
<dbReference type="EMBL" id="CM023480">
    <property type="protein sequence ID" value="KAH7970619.1"/>
    <property type="molecule type" value="Genomic_DNA"/>
</dbReference>
<keyword evidence="2" id="KW-1185">Reference proteome</keyword>
<organism evidence="1 2">
    <name type="scientific">Dermacentor silvarum</name>
    <name type="common">Tick</name>
    <dbReference type="NCBI Taxonomy" id="543639"/>
    <lineage>
        <taxon>Eukaryota</taxon>
        <taxon>Metazoa</taxon>
        <taxon>Ecdysozoa</taxon>
        <taxon>Arthropoda</taxon>
        <taxon>Chelicerata</taxon>
        <taxon>Arachnida</taxon>
        <taxon>Acari</taxon>
        <taxon>Parasitiformes</taxon>
        <taxon>Ixodida</taxon>
        <taxon>Ixodoidea</taxon>
        <taxon>Ixodidae</taxon>
        <taxon>Rhipicephalinae</taxon>
        <taxon>Dermacentor</taxon>
    </lineage>
</organism>
<proteinExistence type="predicted"/>